<dbReference type="RefSeq" id="WP_025660702.1">
    <property type="nucleotide sequence ID" value="NZ_LNCD01000083.1"/>
</dbReference>
<dbReference type="OrthoDB" id="9799304at2"/>
<dbReference type="PANTHER" id="PTHR42885">
    <property type="entry name" value="HISTIDINOL-PHOSPHATE AMINOTRANSFERASE-RELATED"/>
    <property type="match status" value="1"/>
</dbReference>
<comment type="pathway">
    <text evidence="3">Cofactor biosynthesis; adenosylcobalamin biosynthesis.</text>
</comment>
<dbReference type="NCBIfam" id="TIGR01140">
    <property type="entry name" value="L_thr_O3P_dcar"/>
    <property type="match status" value="1"/>
</dbReference>
<evidence type="ECO:0000256" key="8">
    <source>
        <dbReference type="ARBA" id="ARBA00029996"/>
    </source>
</evidence>
<reference evidence="11 12" key="1">
    <citation type="submission" date="2015-11" db="EMBL/GenBank/DDBJ databases">
        <title>Draft Genome Sequence of the Strain BR 10423 (Rhizobium sp.) isolated from nodules of Mimosa pudica.</title>
        <authorList>
            <person name="Barauna A.C."/>
            <person name="Zilli J.E."/>
            <person name="Simoes-Araujo J.L."/>
            <person name="Reis V.M."/>
            <person name="James E.K."/>
            <person name="Reis F.B.Jr."/>
            <person name="Rouws L.F."/>
            <person name="Passos S.R."/>
            <person name="Gois S.R."/>
        </authorList>
    </citation>
    <scope>NUCLEOTIDE SEQUENCE [LARGE SCALE GENOMIC DNA]</scope>
    <source>
        <strain evidence="11 12">BR10423</strain>
    </source>
</reference>
<dbReference type="Pfam" id="PF00155">
    <property type="entry name" value="Aminotran_1_2"/>
    <property type="match status" value="1"/>
</dbReference>
<dbReference type="SUPFAM" id="SSF53383">
    <property type="entry name" value="PLP-dependent transferases"/>
    <property type="match status" value="1"/>
</dbReference>
<dbReference type="EMBL" id="LNCD01000083">
    <property type="protein sequence ID" value="KWV50747.1"/>
    <property type="molecule type" value="Genomic_DNA"/>
</dbReference>
<gene>
    <name evidence="11" type="ORF">AS026_08235</name>
</gene>
<keyword evidence="12" id="KW-1185">Reference proteome</keyword>
<dbReference type="Proteomes" id="UP000068164">
    <property type="component" value="Unassembled WGS sequence"/>
</dbReference>
<dbReference type="UniPathway" id="UPA00148"/>
<dbReference type="InterPro" id="IPR015424">
    <property type="entry name" value="PyrdxlP-dep_Trfase"/>
</dbReference>
<dbReference type="InterPro" id="IPR015422">
    <property type="entry name" value="PyrdxlP-dep_Trfase_small"/>
</dbReference>
<dbReference type="InterPro" id="IPR005860">
    <property type="entry name" value="CobD"/>
</dbReference>
<dbReference type="Gene3D" id="3.40.640.10">
    <property type="entry name" value="Type I PLP-dependent aspartate aminotransferase-like (Major domain)"/>
    <property type="match status" value="1"/>
</dbReference>
<evidence type="ECO:0000256" key="6">
    <source>
        <dbReference type="ARBA" id="ARBA00022898"/>
    </source>
</evidence>
<dbReference type="CDD" id="cd00609">
    <property type="entry name" value="AAT_like"/>
    <property type="match status" value="1"/>
</dbReference>
<dbReference type="GO" id="GO:0030170">
    <property type="term" value="F:pyridoxal phosphate binding"/>
    <property type="evidence" value="ECO:0007669"/>
    <property type="project" value="InterPro"/>
</dbReference>
<sequence length="333" mass="36130">MNAPIVHGGGITAAAAMYGGEAEQWLDLSTGINPCPVSLPAIPMRAWHRLPDKHLIDRARAAARDYYRSCDILPLPVPGTQSVIQLLPRLFDVAGRVAILAPTYGEYERAFRMAGHSVDLVSGLDDVKAGHAIVVIVNPNNPDGRVYAPEKVVVFSEEMRTRGGFVVVDEAFGDTCPEMSLAPFASRLPNVLVSRSFGKFFGLAGLRLGFAVAAPQILAQLEDLLGPWSVSGPALSIATDLLASDLAPIQLRISERADALRTILEQGSLSIVGGTHLFALVDHEQAAELHRHLCQHRILVRKFDYQPRWLRFGLAADAAGDQRLSDALQSYRS</sequence>
<keyword evidence="6" id="KW-0663">Pyridoxal phosphate</keyword>
<evidence type="ECO:0000259" key="10">
    <source>
        <dbReference type="Pfam" id="PF00155"/>
    </source>
</evidence>
<comment type="function">
    <text evidence="2">Decarboxylates L-threonine-O-3-phosphate to yield (R)-1-amino-2-propanol O-2-phosphate, the precursor for the linkage between the nucleotide loop and the corrin ring in cobalamin.</text>
</comment>
<evidence type="ECO:0000256" key="1">
    <source>
        <dbReference type="ARBA" id="ARBA00001933"/>
    </source>
</evidence>
<evidence type="ECO:0000313" key="12">
    <source>
        <dbReference type="Proteomes" id="UP000068164"/>
    </source>
</evidence>
<evidence type="ECO:0000256" key="3">
    <source>
        <dbReference type="ARBA" id="ARBA00004953"/>
    </source>
</evidence>
<proteinExistence type="predicted"/>
<dbReference type="AlphaFoldDB" id="A0A120FKI2"/>
<comment type="catalytic activity">
    <reaction evidence="9">
        <text>O-phospho-L-threonine + H(+) = (R)-1-aminopropan-2-yl phosphate + CO2</text>
        <dbReference type="Rhea" id="RHEA:11492"/>
        <dbReference type="ChEBI" id="CHEBI:15378"/>
        <dbReference type="ChEBI" id="CHEBI:16526"/>
        <dbReference type="ChEBI" id="CHEBI:58563"/>
        <dbReference type="ChEBI" id="CHEBI:58675"/>
        <dbReference type="EC" id="4.1.1.81"/>
    </reaction>
</comment>
<evidence type="ECO:0000313" key="11">
    <source>
        <dbReference type="EMBL" id="KWV50747.1"/>
    </source>
</evidence>
<accession>A0A120FKI2</accession>
<dbReference type="PROSITE" id="PS00105">
    <property type="entry name" value="AA_TRANSFER_CLASS_1"/>
    <property type="match status" value="1"/>
</dbReference>
<organism evidence="11 12">
    <name type="scientific">Rhizobium altiplani</name>
    <dbReference type="NCBI Taxonomy" id="1864509"/>
    <lineage>
        <taxon>Bacteria</taxon>
        <taxon>Pseudomonadati</taxon>
        <taxon>Pseudomonadota</taxon>
        <taxon>Alphaproteobacteria</taxon>
        <taxon>Hyphomicrobiales</taxon>
        <taxon>Rhizobiaceae</taxon>
        <taxon>Rhizobium/Agrobacterium group</taxon>
        <taxon>Rhizobium</taxon>
    </lineage>
</organism>
<feature type="domain" description="Aminotransferase class I/classII large" evidence="10">
    <location>
        <begin position="44"/>
        <end position="319"/>
    </location>
</feature>
<dbReference type="GO" id="GO:0009236">
    <property type="term" value="P:cobalamin biosynthetic process"/>
    <property type="evidence" value="ECO:0007669"/>
    <property type="project" value="UniProtKB-UniPathway"/>
</dbReference>
<keyword evidence="5" id="KW-0169">Cobalamin biosynthesis</keyword>
<dbReference type="InterPro" id="IPR004839">
    <property type="entry name" value="Aminotransferase_I/II_large"/>
</dbReference>
<dbReference type="InterPro" id="IPR004838">
    <property type="entry name" value="NHTrfase_class1_PyrdxlP-BS"/>
</dbReference>
<evidence type="ECO:0000256" key="5">
    <source>
        <dbReference type="ARBA" id="ARBA00022573"/>
    </source>
</evidence>
<evidence type="ECO:0000256" key="9">
    <source>
        <dbReference type="ARBA" id="ARBA00048531"/>
    </source>
</evidence>
<dbReference type="GO" id="GO:0048472">
    <property type="term" value="F:threonine-phosphate decarboxylase activity"/>
    <property type="evidence" value="ECO:0007669"/>
    <property type="project" value="UniProtKB-EC"/>
</dbReference>
<dbReference type="InterPro" id="IPR015421">
    <property type="entry name" value="PyrdxlP-dep_Trfase_major"/>
</dbReference>
<evidence type="ECO:0000256" key="4">
    <source>
        <dbReference type="ARBA" id="ARBA00012285"/>
    </source>
</evidence>
<evidence type="ECO:0000256" key="7">
    <source>
        <dbReference type="ARBA" id="ARBA00023239"/>
    </source>
</evidence>
<protein>
    <recommendedName>
        <fullName evidence="4">threonine-phosphate decarboxylase</fullName>
        <ecNumber evidence="4">4.1.1.81</ecNumber>
    </recommendedName>
    <alternativeName>
        <fullName evidence="8">L-threonine-O-3-phosphate decarboxylase</fullName>
    </alternativeName>
</protein>
<evidence type="ECO:0000256" key="2">
    <source>
        <dbReference type="ARBA" id="ARBA00003444"/>
    </source>
</evidence>
<name>A0A120FKI2_9HYPH</name>
<comment type="caution">
    <text evidence="11">The sequence shown here is derived from an EMBL/GenBank/DDBJ whole genome shotgun (WGS) entry which is preliminary data.</text>
</comment>
<dbReference type="PANTHER" id="PTHR42885:SF1">
    <property type="entry name" value="THREONINE-PHOSPHATE DECARBOXYLASE"/>
    <property type="match status" value="1"/>
</dbReference>
<dbReference type="Gene3D" id="3.90.1150.10">
    <property type="entry name" value="Aspartate Aminotransferase, domain 1"/>
    <property type="match status" value="1"/>
</dbReference>
<dbReference type="EC" id="4.1.1.81" evidence="4"/>
<comment type="cofactor">
    <cofactor evidence="1">
        <name>pyridoxal 5'-phosphate</name>
        <dbReference type="ChEBI" id="CHEBI:597326"/>
    </cofactor>
</comment>
<keyword evidence="7" id="KW-0456">Lyase</keyword>